<evidence type="ECO:0000313" key="1">
    <source>
        <dbReference type="EMBL" id="KAJ5216178.1"/>
    </source>
</evidence>
<dbReference type="GeneID" id="83176948"/>
<accession>A0A9W9NAC6</accession>
<name>A0A9W9NAC6_9EURO</name>
<reference evidence="1" key="2">
    <citation type="journal article" date="2023" name="IMA Fungus">
        <title>Comparative genomic study of the Penicillium genus elucidates a diverse pangenome and 15 lateral gene transfer events.</title>
        <authorList>
            <person name="Petersen C."/>
            <person name="Sorensen T."/>
            <person name="Nielsen M.R."/>
            <person name="Sondergaard T.E."/>
            <person name="Sorensen J.L."/>
            <person name="Fitzpatrick D.A."/>
            <person name="Frisvad J.C."/>
            <person name="Nielsen K.L."/>
        </authorList>
    </citation>
    <scope>NUCLEOTIDE SEQUENCE</scope>
    <source>
        <strain evidence="1">IBT 15544</strain>
    </source>
</reference>
<dbReference type="EMBL" id="JAPQKR010000005">
    <property type="protein sequence ID" value="KAJ5216178.1"/>
    <property type="molecule type" value="Genomic_DNA"/>
</dbReference>
<protein>
    <submittedName>
        <fullName evidence="1">Uncharacterized protein</fullName>
    </submittedName>
</protein>
<gene>
    <name evidence="1" type="ORF">N7498_002585</name>
</gene>
<dbReference type="AlphaFoldDB" id="A0A9W9NAC6"/>
<proteinExistence type="predicted"/>
<keyword evidence="2" id="KW-1185">Reference proteome</keyword>
<dbReference type="Proteomes" id="UP001150904">
    <property type="component" value="Unassembled WGS sequence"/>
</dbReference>
<dbReference type="RefSeq" id="XP_058311991.1">
    <property type="nucleotide sequence ID" value="XM_058449647.1"/>
</dbReference>
<organism evidence="1 2">
    <name type="scientific">Penicillium cinerascens</name>
    <dbReference type="NCBI Taxonomy" id="70096"/>
    <lineage>
        <taxon>Eukaryota</taxon>
        <taxon>Fungi</taxon>
        <taxon>Dikarya</taxon>
        <taxon>Ascomycota</taxon>
        <taxon>Pezizomycotina</taxon>
        <taxon>Eurotiomycetes</taxon>
        <taxon>Eurotiomycetidae</taxon>
        <taxon>Eurotiales</taxon>
        <taxon>Aspergillaceae</taxon>
        <taxon>Penicillium</taxon>
    </lineage>
</organism>
<dbReference type="OrthoDB" id="10378268at2759"/>
<reference evidence="1" key="1">
    <citation type="submission" date="2022-12" db="EMBL/GenBank/DDBJ databases">
        <authorList>
            <person name="Petersen C."/>
        </authorList>
    </citation>
    <scope>NUCLEOTIDE SEQUENCE</scope>
    <source>
        <strain evidence="1">IBT 15544</strain>
    </source>
</reference>
<sequence>MAHAFYVYSAERLSEHAFVRILPSLKYAPAGKFGVFAAFDKSAVGVAGRPRTIAVAIVIIYVCTESLPVCDDDEIHGFSVCHSCEGLVIDRKEELGQFILARFHILVGFEVRHQARNIGRPDEFGGVDKLHCILDLAEKLLADVPELRFRHLGEDEAAVVGLGGEEIEMVWAGHNFEWTFPRPQRAVEERRVNPGIVEPSAAPTVLERVPDSMPETQSISYVAQSV</sequence>
<comment type="caution">
    <text evidence="1">The sequence shown here is derived from an EMBL/GenBank/DDBJ whole genome shotgun (WGS) entry which is preliminary data.</text>
</comment>
<evidence type="ECO:0000313" key="2">
    <source>
        <dbReference type="Proteomes" id="UP001150904"/>
    </source>
</evidence>